<keyword evidence="5 7" id="KW-0450">Lipoyl</keyword>
<dbReference type="Gene3D" id="2.40.50.100">
    <property type="match status" value="1"/>
</dbReference>
<dbReference type="InterPro" id="IPR036625">
    <property type="entry name" value="E3-bd_dom_sf"/>
</dbReference>
<dbReference type="STRING" id="560819.SAMN05428998_11789"/>
<dbReference type="SUPFAM" id="SSF51230">
    <property type="entry name" value="Single hybrid motif"/>
    <property type="match status" value="1"/>
</dbReference>
<dbReference type="PANTHER" id="PTHR43178">
    <property type="entry name" value="DIHYDROLIPOAMIDE ACETYLTRANSFERASE COMPONENT OF PYRUVATE DEHYDROGENASE COMPLEX"/>
    <property type="match status" value="1"/>
</dbReference>
<dbReference type="Pfam" id="PF00364">
    <property type="entry name" value="Biotin_lipoyl"/>
    <property type="match status" value="1"/>
</dbReference>
<dbReference type="InterPro" id="IPR050743">
    <property type="entry name" value="2-oxoacid_DH_E2_comp"/>
</dbReference>
<evidence type="ECO:0000259" key="9">
    <source>
        <dbReference type="PROSITE" id="PS51826"/>
    </source>
</evidence>
<feature type="domain" description="Peripheral subunit-binding (PSBD)" evidence="9">
    <location>
        <begin position="110"/>
        <end position="147"/>
    </location>
</feature>
<dbReference type="InterPro" id="IPR011053">
    <property type="entry name" value="Single_hybrid_motif"/>
</dbReference>
<dbReference type="SUPFAM" id="SSF47005">
    <property type="entry name" value="Peripheral subunit-binding domain of 2-oxo acid dehydrogenase complex"/>
    <property type="match status" value="1"/>
</dbReference>
<evidence type="ECO:0000256" key="6">
    <source>
        <dbReference type="ARBA" id="ARBA00023315"/>
    </source>
</evidence>
<dbReference type="AlphaFoldDB" id="A0A1Y6C6X3"/>
<keyword evidence="10" id="KW-0670">Pyruvate</keyword>
<dbReference type="EC" id="2.3.1.-" evidence="7"/>
<dbReference type="PROSITE" id="PS00189">
    <property type="entry name" value="LIPOYL"/>
    <property type="match status" value="1"/>
</dbReference>
<dbReference type="SUPFAM" id="SSF52777">
    <property type="entry name" value="CoA-dependent acyltransferases"/>
    <property type="match status" value="1"/>
</dbReference>
<dbReference type="InterPro" id="IPR023213">
    <property type="entry name" value="CAT-like_dom_sf"/>
</dbReference>
<feature type="domain" description="Lipoyl-binding" evidence="8">
    <location>
        <begin position="1"/>
        <end position="76"/>
    </location>
</feature>
<dbReference type="Gene3D" id="4.10.320.10">
    <property type="entry name" value="E3-binding domain"/>
    <property type="match status" value="1"/>
</dbReference>
<evidence type="ECO:0000259" key="8">
    <source>
        <dbReference type="PROSITE" id="PS50968"/>
    </source>
</evidence>
<dbReference type="InterPro" id="IPR003016">
    <property type="entry name" value="2-oxoA_DH_lipoyl-BS"/>
</dbReference>
<proteinExistence type="inferred from homology"/>
<dbReference type="InterPro" id="IPR004167">
    <property type="entry name" value="PSBD"/>
</dbReference>
<dbReference type="CDD" id="cd06849">
    <property type="entry name" value="lipoyl_domain"/>
    <property type="match status" value="1"/>
</dbReference>
<evidence type="ECO:0000313" key="10">
    <source>
        <dbReference type="EMBL" id="SMF48475.1"/>
    </source>
</evidence>
<dbReference type="GO" id="GO:0031405">
    <property type="term" value="F:lipoic acid binding"/>
    <property type="evidence" value="ECO:0007669"/>
    <property type="project" value="TreeGrafter"/>
</dbReference>
<gene>
    <name evidence="10" type="ORF">SAMN05428998_11789</name>
</gene>
<dbReference type="GO" id="GO:0005737">
    <property type="term" value="C:cytoplasm"/>
    <property type="evidence" value="ECO:0007669"/>
    <property type="project" value="TreeGrafter"/>
</dbReference>
<keyword evidence="6 7" id="KW-0012">Acyltransferase</keyword>
<dbReference type="RefSeq" id="WP_085124317.1">
    <property type="nucleotide sequence ID" value="NZ_FWZX01000017.1"/>
</dbReference>
<dbReference type="GO" id="GO:0016407">
    <property type="term" value="F:acetyltransferase activity"/>
    <property type="evidence" value="ECO:0007669"/>
    <property type="project" value="TreeGrafter"/>
</dbReference>
<accession>A0A1Y6C6X3</accession>
<keyword evidence="11" id="KW-1185">Reference proteome</keyword>
<dbReference type="InterPro" id="IPR000089">
    <property type="entry name" value="Biotin_lipoyl"/>
</dbReference>
<organism evidence="10 11">
    <name type="scientific">Tistlia consotensis USBA 355</name>
    <dbReference type="NCBI Taxonomy" id="560819"/>
    <lineage>
        <taxon>Bacteria</taxon>
        <taxon>Pseudomonadati</taxon>
        <taxon>Pseudomonadota</taxon>
        <taxon>Alphaproteobacteria</taxon>
        <taxon>Rhodospirillales</taxon>
        <taxon>Rhodovibrionaceae</taxon>
        <taxon>Tistlia</taxon>
    </lineage>
</organism>
<comment type="subunit">
    <text evidence="3">Forms a 24-polypeptide structural core with octahedral symmetry.</text>
</comment>
<evidence type="ECO:0000256" key="5">
    <source>
        <dbReference type="ARBA" id="ARBA00022823"/>
    </source>
</evidence>
<evidence type="ECO:0000256" key="7">
    <source>
        <dbReference type="RuleBase" id="RU003423"/>
    </source>
</evidence>
<evidence type="ECO:0000256" key="4">
    <source>
        <dbReference type="ARBA" id="ARBA00022679"/>
    </source>
</evidence>
<evidence type="ECO:0000256" key="3">
    <source>
        <dbReference type="ARBA" id="ARBA00011484"/>
    </source>
</evidence>
<dbReference type="InterPro" id="IPR001078">
    <property type="entry name" value="2-oxoacid_DH_actylTfrase"/>
</dbReference>
<evidence type="ECO:0000313" key="11">
    <source>
        <dbReference type="Proteomes" id="UP000192917"/>
    </source>
</evidence>
<dbReference type="Gene3D" id="3.30.559.10">
    <property type="entry name" value="Chloramphenicol acetyltransferase-like domain"/>
    <property type="match status" value="1"/>
</dbReference>
<evidence type="ECO:0000256" key="1">
    <source>
        <dbReference type="ARBA" id="ARBA00001938"/>
    </source>
</evidence>
<dbReference type="Pfam" id="PF00198">
    <property type="entry name" value="2-oxoacid_dh"/>
    <property type="match status" value="1"/>
</dbReference>
<dbReference type="PROSITE" id="PS50968">
    <property type="entry name" value="BIOTINYL_LIPOYL"/>
    <property type="match status" value="1"/>
</dbReference>
<comment type="similarity">
    <text evidence="2 7">Belongs to the 2-oxoacid dehydrogenase family.</text>
</comment>
<dbReference type="PROSITE" id="PS51826">
    <property type="entry name" value="PSBD"/>
    <property type="match status" value="1"/>
</dbReference>
<keyword evidence="4 7" id="KW-0808">Transferase</keyword>
<protein>
    <recommendedName>
        <fullName evidence="7">Dihydrolipoamide acetyltransferase component of pyruvate dehydrogenase complex</fullName>
        <ecNumber evidence="7">2.3.1.-</ecNumber>
    </recommendedName>
</protein>
<evidence type="ECO:0000256" key="2">
    <source>
        <dbReference type="ARBA" id="ARBA00007317"/>
    </source>
</evidence>
<dbReference type="Pfam" id="PF02817">
    <property type="entry name" value="E3_binding"/>
    <property type="match status" value="1"/>
</dbReference>
<dbReference type="PANTHER" id="PTHR43178:SF12">
    <property type="entry name" value="DIHYDROLIPOAMIDE ACETYLTRANSFERASE COMPONENT OF PYRUVATE DEHYDROGENASE COMPLEX"/>
    <property type="match status" value="1"/>
</dbReference>
<name>A0A1Y6C6X3_9PROT</name>
<comment type="cofactor">
    <cofactor evidence="1 7">
        <name>(R)-lipoate</name>
        <dbReference type="ChEBI" id="CHEBI:83088"/>
    </cofactor>
</comment>
<sequence>MSTFRLPDLGEGLTEAELVAWHVGPGDHVAADQPLVSVETEKAVVEIPSPQAGTVARLLAEVGQRVAVGAPLLAFAEGPVPAAGVLVGTLDEAPAQAVPPPAAAAGSAVKATPAVRRLARERGVDLAALRPSGAHGEVTRDDVLAALSGSAAADTAAWQPLRGARRTMAEVMARAGASVVPATVMDEVEVTPWPADAPVTLRLVAALAAACRAEPALNAWFEADPPRRLLHPGLDLGLAVDTPDGLLVPVVRGAESRPPEALGAEIERVVGLARSRKAGPELYRAPTLTLSNFGSLGGRHAVLVVVPPQVAILGAGRIFGRDGARFLPLSLTFDHRAATGGEAARFLGALSAALREAGQ</sequence>
<reference evidence="10 11" key="1">
    <citation type="submission" date="2017-04" db="EMBL/GenBank/DDBJ databases">
        <authorList>
            <person name="Afonso C.L."/>
            <person name="Miller P.J."/>
            <person name="Scott M.A."/>
            <person name="Spackman E."/>
            <person name="Goraichik I."/>
            <person name="Dimitrov K.M."/>
            <person name="Suarez D.L."/>
            <person name="Swayne D.E."/>
        </authorList>
    </citation>
    <scope>NUCLEOTIDE SEQUENCE [LARGE SCALE GENOMIC DNA]</scope>
    <source>
        <strain evidence="10 11">USBA 355</strain>
    </source>
</reference>
<dbReference type="Proteomes" id="UP000192917">
    <property type="component" value="Unassembled WGS sequence"/>
</dbReference>
<dbReference type="EMBL" id="FWZX01000017">
    <property type="protein sequence ID" value="SMF48475.1"/>
    <property type="molecule type" value="Genomic_DNA"/>
</dbReference>